<evidence type="ECO:0000313" key="3">
    <source>
        <dbReference type="EMBL" id="WGO86144.1"/>
    </source>
</evidence>
<gene>
    <name evidence="3" type="ORF">QEJ78_01230</name>
    <name evidence="2" type="ORF">SAMN02983011_00790</name>
</gene>
<evidence type="ECO:0000313" key="4">
    <source>
        <dbReference type="Proteomes" id="UP000181860"/>
    </source>
</evidence>
<keyword evidence="1" id="KW-0472">Membrane</keyword>
<accession>A0AAX3UEL6</accession>
<keyword evidence="1" id="KW-0812">Transmembrane</keyword>
<keyword evidence="3" id="KW-0132">Cell division</keyword>
<feature type="transmembrane region" description="Helical" evidence="1">
    <location>
        <begin position="154"/>
        <end position="169"/>
    </location>
</feature>
<feature type="transmembrane region" description="Helical" evidence="1">
    <location>
        <begin position="514"/>
        <end position="533"/>
    </location>
</feature>
<keyword evidence="3" id="KW-0131">Cell cycle</keyword>
<feature type="transmembrane region" description="Helical" evidence="1">
    <location>
        <begin position="247"/>
        <end position="270"/>
    </location>
</feature>
<feature type="transmembrane region" description="Helical" evidence="1">
    <location>
        <begin position="277"/>
        <end position="297"/>
    </location>
</feature>
<feature type="transmembrane region" description="Helical" evidence="1">
    <location>
        <begin position="202"/>
        <end position="227"/>
    </location>
</feature>
<protein>
    <submittedName>
        <fullName evidence="3">Cell division protein</fullName>
    </submittedName>
</protein>
<dbReference type="GO" id="GO:0051301">
    <property type="term" value="P:cell division"/>
    <property type="evidence" value="ECO:0007669"/>
    <property type="project" value="UniProtKB-KW"/>
</dbReference>
<dbReference type="Proteomes" id="UP001242513">
    <property type="component" value="Chromosome"/>
</dbReference>
<proteinExistence type="predicted"/>
<dbReference type="AlphaFoldDB" id="A0AAX3UEL6"/>
<name>A0AAX3UEL6_9LACO</name>
<feature type="transmembrane region" description="Helical" evidence="1">
    <location>
        <begin position="130"/>
        <end position="147"/>
    </location>
</feature>
<feature type="transmembrane region" description="Helical" evidence="1">
    <location>
        <begin position="105"/>
        <end position="124"/>
    </location>
</feature>
<dbReference type="Proteomes" id="UP000181860">
    <property type="component" value="Unassembled WGS sequence"/>
</dbReference>
<feature type="transmembrane region" description="Helical" evidence="1">
    <location>
        <begin position="175"/>
        <end position="190"/>
    </location>
</feature>
<reference evidence="3" key="2">
    <citation type="journal article" date="2022" name="Food Funct.">
        <title>Lactobacillus kefiranofaciens ZW18 from Kefir enhances the anti-tumor effect of anti-programmed cell death 1 (PD-1) immunotherapy by modulating the gut microbiota.</title>
        <authorList>
            <person name="Zhao J."/>
            <person name="Wang Y."/>
            <person name="Wang J."/>
            <person name="Lv M."/>
            <person name="Zhou C."/>
            <person name="Jia L."/>
            <person name="Geng W."/>
        </authorList>
    </citation>
    <scope>NUCLEOTIDE SEQUENCE</scope>
    <source>
        <strain evidence="3">ZW18</strain>
    </source>
</reference>
<evidence type="ECO:0000313" key="2">
    <source>
        <dbReference type="EMBL" id="SDA47428.1"/>
    </source>
</evidence>
<reference evidence="2 4" key="1">
    <citation type="submission" date="2016-10" db="EMBL/GenBank/DDBJ databases">
        <authorList>
            <person name="Varghese N."/>
            <person name="Submissions S."/>
        </authorList>
    </citation>
    <scope>NUCLEOTIDE SEQUENCE [LARGE SCALE GENOMIC DNA]</scope>
    <source>
        <strain evidence="2 4">ATCC 43761</strain>
    </source>
</reference>
<reference evidence="3" key="3">
    <citation type="submission" date="2023-04" db="EMBL/GenBank/DDBJ databases">
        <authorList>
            <person name="Wang Y."/>
        </authorList>
    </citation>
    <scope>NUCLEOTIDE SEQUENCE</scope>
    <source>
        <strain evidence="3">ZW18</strain>
    </source>
</reference>
<keyword evidence="4" id="KW-1185">Reference proteome</keyword>
<evidence type="ECO:0000313" key="5">
    <source>
        <dbReference type="Proteomes" id="UP001242513"/>
    </source>
</evidence>
<evidence type="ECO:0000256" key="1">
    <source>
        <dbReference type="SAM" id="Phobius"/>
    </source>
</evidence>
<feature type="transmembrane region" description="Helical" evidence="1">
    <location>
        <begin position="51"/>
        <end position="71"/>
    </location>
</feature>
<dbReference type="EMBL" id="FMXC01000005">
    <property type="protein sequence ID" value="SDA47428.1"/>
    <property type="molecule type" value="Genomic_DNA"/>
</dbReference>
<dbReference type="RefSeq" id="WP_013854342.1">
    <property type="nucleotide sequence ID" value="NZ_CP123735.1"/>
</dbReference>
<organism evidence="3 5">
    <name type="scientific">Lactobacillus kefiranofaciens</name>
    <dbReference type="NCBI Taxonomy" id="267818"/>
    <lineage>
        <taxon>Bacteria</taxon>
        <taxon>Bacillati</taxon>
        <taxon>Bacillota</taxon>
        <taxon>Bacilli</taxon>
        <taxon>Lactobacillales</taxon>
        <taxon>Lactobacillaceae</taxon>
        <taxon>Lactobacillus</taxon>
    </lineage>
</organism>
<feature type="transmembrane region" description="Helical" evidence="1">
    <location>
        <begin position="77"/>
        <end position="98"/>
    </location>
</feature>
<feature type="transmembrane region" description="Helical" evidence="1">
    <location>
        <begin position="317"/>
        <end position="336"/>
    </location>
</feature>
<sequence length="535" mass="61396">MIRFQILNHAVLLTSDALLHFQRFYDTSMQIKTGNFSYFQTNFAFSHSGRIFNAVYGPFLAYIGGFLLLLVHNWFNFQILTVFTVLLIAGIGMYRLALKANVDEVIAILLALIYLQFGIVAGILRFNFMAWGAALAPYAMMQVLYMINDERKPILWLSLALIMSLIAQVHLLSTVYIACTFVPFAIYALVKTSAKKQMIIDFFKALGTTLVLTANVWGGLLVLYSHNKISLPNQYNLYYHVVKYKKFINLHGFLLISMVLLLVFQLIYVLTHLRESVLNTMVTIIALVILLLASSLMPWAQIQAHFPSLKSFLQFPYRLAVGAWPLILLGVGISMTNLMKKKDKLTDVLIIVGLVLTFSQNLSVNYAINRQRTLEFLDPNYVVIIQRYSKITKHRKKLQHILRYTNNDSLFKAGNHTEPDYLPYTKHASNVTYQKKILDQAKHYHYHVKGNKLFLTWNSKKAKMKMLPIVMYHQSRLTLNGKLQTKLKQNTITQTIVKAKKGRNIASLQFITPIWFKALLLISILGWFVLFGYGI</sequence>
<keyword evidence="1" id="KW-1133">Transmembrane helix</keyword>
<dbReference type="EMBL" id="CP123735">
    <property type="protein sequence ID" value="WGO86144.1"/>
    <property type="molecule type" value="Genomic_DNA"/>
</dbReference>